<name>A0ABP1FL98_9CHLO</name>
<dbReference type="InterPro" id="IPR029044">
    <property type="entry name" value="Nucleotide-diphossugar_trans"/>
</dbReference>
<reference evidence="1 2" key="1">
    <citation type="submission" date="2024-06" db="EMBL/GenBank/DDBJ databases">
        <authorList>
            <person name="Kraege A."/>
            <person name="Thomma B."/>
        </authorList>
    </citation>
    <scope>NUCLEOTIDE SEQUENCE [LARGE SCALE GENOMIC DNA]</scope>
</reference>
<comment type="caution">
    <text evidence="1">The sequence shown here is derived from an EMBL/GenBank/DDBJ whole genome shotgun (WGS) entry which is preliminary data.</text>
</comment>
<evidence type="ECO:0000313" key="1">
    <source>
        <dbReference type="EMBL" id="CAL5218812.1"/>
    </source>
</evidence>
<dbReference type="EMBL" id="CAXHTA020000001">
    <property type="protein sequence ID" value="CAL5218812.1"/>
    <property type="molecule type" value="Genomic_DNA"/>
</dbReference>
<evidence type="ECO:0000313" key="2">
    <source>
        <dbReference type="Proteomes" id="UP001497392"/>
    </source>
</evidence>
<keyword evidence="2" id="KW-1185">Reference proteome</keyword>
<sequence length="640" mass="72609">MRREGLQQHFAAILACLCFGVLLRTILLPGKQSPCGKVTVLVLPDAHASSFPGLHNLETISDALIKKGIGVTIARDPEFVKGFGEDSAWQELQEYDAVLAQGVAAQWVADAAAEAGVPLVRFPGPGVNGAQDYIDPLMEHPDVIVESQWKSLGAPRPQHYLDAQILHLAPDASLSAHDELATVIKSLCKGGVEWPMRLQVREAASVNLLGLTVLAKNEAHRIAPTLTMMRDYVDYWAVLVTNTSDNTSAVVHSIMKPVPGQVVEEKLFTDFASARNKVFQAIGNRTRLVVMLDADFEIWHAWRLRRFAQRLALFCDVQPRDARCYHSFKLPAILASFRFYRTAVFTTHDLGRETGWHYVYPVHEVPISTNPILPTPGESGLLLESVQIRITIDPEPRNVKRAMELDIHLLAKERRDKPDDTRVAFYYAQVLETIGMMREAVEAYKVRVQLGGWKEEAFEAQMRVGRILHNALEEDAVSELLQAHRMSPWRAEPLVYLAWQYARRMQACLDDLNSKGNARDPACVMRNRIAAYLYSKEATEKPIPSDIMFVDTQHYTFYSWQALEHHARLLTDQVLGIGTRAIYSVGRLQVFARSNESRRYQLGGLKQLERDWVQHQRQIDKNNIIWGWPQRWFRRVSRPA</sequence>
<gene>
    <name evidence="1" type="primary">g540</name>
    <name evidence="1" type="ORF">VP750_LOCUS471</name>
</gene>
<dbReference type="Proteomes" id="UP001497392">
    <property type="component" value="Unassembled WGS sequence"/>
</dbReference>
<proteinExistence type="predicted"/>
<dbReference type="Gene3D" id="3.90.550.10">
    <property type="entry name" value="Spore Coat Polysaccharide Biosynthesis Protein SpsA, Chain A"/>
    <property type="match status" value="1"/>
</dbReference>
<accession>A0ABP1FL98</accession>
<dbReference type="PROSITE" id="PS51257">
    <property type="entry name" value="PROKAR_LIPOPROTEIN"/>
    <property type="match status" value="1"/>
</dbReference>
<organism evidence="1 2">
    <name type="scientific">Coccomyxa viridis</name>
    <dbReference type="NCBI Taxonomy" id="1274662"/>
    <lineage>
        <taxon>Eukaryota</taxon>
        <taxon>Viridiplantae</taxon>
        <taxon>Chlorophyta</taxon>
        <taxon>core chlorophytes</taxon>
        <taxon>Trebouxiophyceae</taxon>
        <taxon>Trebouxiophyceae incertae sedis</taxon>
        <taxon>Coccomyxaceae</taxon>
        <taxon>Coccomyxa</taxon>
    </lineage>
</organism>
<protein>
    <submittedName>
        <fullName evidence="1">G540 protein</fullName>
    </submittedName>
</protein>